<dbReference type="AlphaFoldDB" id="A0AAV9NG25"/>
<dbReference type="EMBL" id="JAVRRD010000010">
    <property type="protein sequence ID" value="KAK5054446.1"/>
    <property type="molecule type" value="Genomic_DNA"/>
</dbReference>
<evidence type="ECO:0000256" key="1">
    <source>
        <dbReference type="SAM" id="MobiDB-lite"/>
    </source>
</evidence>
<keyword evidence="4" id="KW-1185">Reference proteome</keyword>
<evidence type="ECO:0000256" key="2">
    <source>
        <dbReference type="SAM" id="Phobius"/>
    </source>
</evidence>
<proteinExistence type="predicted"/>
<evidence type="ECO:0000313" key="4">
    <source>
        <dbReference type="Proteomes" id="UP001358417"/>
    </source>
</evidence>
<dbReference type="Proteomes" id="UP001358417">
    <property type="component" value="Unassembled WGS sequence"/>
</dbReference>
<evidence type="ECO:0000313" key="3">
    <source>
        <dbReference type="EMBL" id="KAK5054446.1"/>
    </source>
</evidence>
<keyword evidence="2" id="KW-0812">Transmembrane</keyword>
<keyword evidence="2" id="KW-0472">Membrane</keyword>
<gene>
    <name evidence="3" type="ORF">LTR84_001336</name>
</gene>
<feature type="transmembrane region" description="Helical" evidence="2">
    <location>
        <begin position="86"/>
        <end position="105"/>
    </location>
</feature>
<dbReference type="GeneID" id="89969557"/>
<feature type="transmembrane region" description="Helical" evidence="2">
    <location>
        <begin position="19"/>
        <end position="37"/>
    </location>
</feature>
<protein>
    <recommendedName>
        <fullName evidence="5">Palmitoyltransferase</fullName>
    </recommendedName>
</protein>
<comment type="caution">
    <text evidence="3">The sequence shown here is derived from an EMBL/GenBank/DDBJ whole genome shotgun (WGS) entry which is preliminary data.</text>
</comment>
<feature type="region of interest" description="Disordered" evidence="1">
    <location>
        <begin position="229"/>
        <end position="273"/>
    </location>
</feature>
<sequence>MSSKYAAWARVMTKASGNWLNLCFYIGSVPFLSLLYTTSHLAALQFNGLPVPPYPSTRTSAIAPNPRNRQSTASVYNPDYTSTTTFFILAVSFLHFVAWFTQAILCTACELAPILSGNQGQVPGWCPQSRFQDAGGQGLANMLGTLATVKDFFQWGMVAITIALFEIARREWMRAERARIEAFQRQGAGVDFGGERRRINPDGSFLEMGKMEISGPRFIRPEEIQAAADAEAAKKKKAENLGAPGPPIPKQPEGTGVPENQKSDNYYGNGMKTGLTRKPTLNYMYESRI</sequence>
<evidence type="ECO:0008006" key="5">
    <source>
        <dbReference type="Google" id="ProtNLM"/>
    </source>
</evidence>
<name>A0AAV9NG25_9EURO</name>
<dbReference type="RefSeq" id="XP_064707219.1">
    <property type="nucleotide sequence ID" value="XM_064844961.1"/>
</dbReference>
<reference evidence="3 4" key="1">
    <citation type="submission" date="2023-08" db="EMBL/GenBank/DDBJ databases">
        <title>Black Yeasts Isolated from many extreme environments.</title>
        <authorList>
            <person name="Coleine C."/>
            <person name="Stajich J.E."/>
            <person name="Selbmann L."/>
        </authorList>
    </citation>
    <scope>NUCLEOTIDE SEQUENCE [LARGE SCALE GENOMIC DNA]</scope>
    <source>
        <strain evidence="3 4">CCFEE 5792</strain>
    </source>
</reference>
<keyword evidence="2" id="KW-1133">Transmembrane helix</keyword>
<accession>A0AAV9NG25</accession>
<organism evidence="3 4">
    <name type="scientific">Exophiala bonariae</name>
    <dbReference type="NCBI Taxonomy" id="1690606"/>
    <lineage>
        <taxon>Eukaryota</taxon>
        <taxon>Fungi</taxon>
        <taxon>Dikarya</taxon>
        <taxon>Ascomycota</taxon>
        <taxon>Pezizomycotina</taxon>
        <taxon>Eurotiomycetes</taxon>
        <taxon>Chaetothyriomycetidae</taxon>
        <taxon>Chaetothyriales</taxon>
        <taxon>Herpotrichiellaceae</taxon>
        <taxon>Exophiala</taxon>
    </lineage>
</organism>